<reference evidence="3" key="1">
    <citation type="submission" date="2023-10" db="EMBL/GenBank/DDBJ databases">
        <title>Genome assembly of Pristionchus species.</title>
        <authorList>
            <person name="Yoshida K."/>
            <person name="Sommer R.J."/>
        </authorList>
    </citation>
    <scope>NUCLEOTIDE SEQUENCE</scope>
    <source>
        <strain evidence="3">RS5133</strain>
    </source>
</reference>
<organism evidence="3 4">
    <name type="scientific">Pristionchus fissidentatus</name>
    <dbReference type="NCBI Taxonomy" id="1538716"/>
    <lineage>
        <taxon>Eukaryota</taxon>
        <taxon>Metazoa</taxon>
        <taxon>Ecdysozoa</taxon>
        <taxon>Nematoda</taxon>
        <taxon>Chromadorea</taxon>
        <taxon>Rhabditida</taxon>
        <taxon>Rhabditina</taxon>
        <taxon>Diplogasteromorpha</taxon>
        <taxon>Diplogasteroidea</taxon>
        <taxon>Neodiplogasteridae</taxon>
        <taxon>Pristionchus</taxon>
    </lineage>
</organism>
<evidence type="ECO:0000256" key="2">
    <source>
        <dbReference type="SAM" id="SignalP"/>
    </source>
</evidence>
<accession>A0AAV5W8M6</accession>
<comment type="caution">
    <text evidence="3">The sequence shown here is derived from an EMBL/GenBank/DDBJ whole genome shotgun (WGS) entry which is preliminary data.</text>
</comment>
<evidence type="ECO:0000313" key="4">
    <source>
        <dbReference type="Proteomes" id="UP001432322"/>
    </source>
</evidence>
<keyword evidence="4" id="KW-1185">Reference proteome</keyword>
<feature type="signal peptide" evidence="2">
    <location>
        <begin position="1"/>
        <end position="19"/>
    </location>
</feature>
<keyword evidence="2" id="KW-0732">Signal</keyword>
<keyword evidence="1" id="KW-1015">Disulfide bond</keyword>
<evidence type="ECO:0000256" key="1">
    <source>
        <dbReference type="ARBA" id="ARBA00023157"/>
    </source>
</evidence>
<evidence type="ECO:0008006" key="5">
    <source>
        <dbReference type="Google" id="ProtNLM"/>
    </source>
</evidence>
<dbReference type="PANTHER" id="PTHR22991">
    <property type="entry name" value="PROTEIN CBG13490"/>
    <property type="match status" value="1"/>
</dbReference>
<dbReference type="AlphaFoldDB" id="A0AAV5W8M6"/>
<dbReference type="EMBL" id="BTSY01000005">
    <property type="protein sequence ID" value="GMT26427.1"/>
    <property type="molecule type" value="Genomic_DNA"/>
</dbReference>
<dbReference type="PANTHER" id="PTHR22991:SF40">
    <property type="entry name" value="PROTEIN CBG13490"/>
    <property type="match status" value="1"/>
</dbReference>
<evidence type="ECO:0000313" key="3">
    <source>
        <dbReference type="EMBL" id="GMT26427.1"/>
    </source>
</evidence>
<feature type="non-terminal residue" evidence="3">
    <location>
        <position position="204"/>
    </location>
</feature>
<dbReference type="Proteomes" id="UP001432322">
    <property type="component" value="Unassembled WGS sequence"/>
</dbReference>
<dbReference type="Gene3D" id="3.10.100.10">
    <property type="entry name" value="Mannose-Binding Protein A, subunit A"/>
    <property type="match status" value="1"/>
</dbReference>
<feature type="chain" id="PRO_5043349600" description="C-type lectin domain-containing protein" evidence="2">
    <location>
        <begin position="20"/>
        <end position="204"/>
    </location>
</feature>
<name>A0AAV5W8M6_9BILA</name>
<gene>
    <name evidence="3" type="ORF">PFISCL1PPCAC_17724</name>
</gene>
<dbReference type="InterPro" id="IPR016187">
    <property type="entry name" value="CTDL_fold"/>
</dbReference>
<protein>
    <recommendedName>
        <fullName evidence="5">C-type lectin domain-containing protein</fullName>
    </recommendedName>
</protein>
<dbReference type="SUPFAM" id="SSF56436">
    <property type="entry name" value="C-type lectin-like"/>
    <property type="match status" value="1"/>
</dbReference>
<proteinExistence type="predicted"/>
<dbReference type="InterPro" id="IPR016186">
    <property type="entry name" value="C-type_lectin-like/link_sf"/>
</dbReference>
<dbReference type="InterPro" id="IPR050976">
    <property type="entry name" value="Snaclec"/>
</dbReference>
<sequence length="204" mass="22855">MLRFFLLLQFAIIALLADSQCPRKYQLMGEGKCIRPVFMGKYGRLGDLMSIGVKECKKDGALLPIIRNELENTMFNEIAINLTHGQYIDPYLILGMVCNTQTHLLEWMDGTQATYSNDLYLGFDCVPSDLRVYSDPYKNYWFSEGADYISKNNWTVVCVIDLNSPTPPTATTSTTASPVMPSDDCGEYEAIADPADATKPCFKV</sequence>